<dbReference type="PANTHER" id="PTHR45825">
    <property type="entry name" value="GRANULE-BOUND STARCH SYNTHASE 1, CHLOROPLASTIC/AMYLOPLASTIC"/>
    <property type="match status" value="1"/>
</dbReference>
<keyword evidence="7" id="KW-1185">Reference proteome</keyword>
<dbReference type="Pfam" id="PF08323">
    <property type="entry name" value="Glyco_transf_5"/>
    <property type="match status" value="1"/>
</dbReference>
<keyword evidence="3" id="KW-0328">Glycosyltransferase</keyword>
<protein>
    <recommendedName>
        <fullName evidence="2">starch synthase</fullName>
        <ecNumber evidence="2">2.4.1.21</ecNumber>
    </recommendedName>
</protein>
<keyword evidence="4 6" id="KW-0808">Transferase</keyword>
<evidence type="ECO:0000256" key="3">
    <source>
        <dbReference type="ARBA" id="ARBA00022676"/>
    </source>
</evidence>
<evidence type="ECO:0000256" key="2">
    <source>
        <dbReference type="ARBA" id="ARBA00012588"/>
    </source>
</evidence>
<dbReference type="Proteomes" id="UP000435649">
    <property type="component" value="Unassembled WGS sequence"/>
</dbReference>
<comment type="catalytic activity">
    <reaction evidence="1">
        <text>[(1-&gt;4)-alpha-D-glucosyl](n) + ADP-alpha-D-glucose = [(1-&gt;4)-alpha-D-glucosyl](n+1) + ADP + H(+)</text>
        <dbReference type="Rhea" id="RHEA:18189"/>
        <dbReference type="Rhea" id="RHEA-COMP:9584"/>
        <dbReference type="Rhea" id="RHEA-COMP:9587"/>
        <dbReference type="ChEBI" id="CHEBI:15378"/>
        <dbReference type="ChEBI" id="CHEBI:15444"/>
        <dbReference type="ChEBI" id="CHEBI:57498"/>
        <dbReference type="ChEBI" id="CHEBI:456216"/>
        <dbReference type="EC" id="2.4.1.21"/>
    </reaction>
</comment>
<accession>A0A844G0X4</accession>
<comment type="caution">
    <text evidence="6">The sequence shown here is derived from an EMBL/GenBank/DDBJ whole genome shotgun (WGS) entry which is preliminary data.</text>
</comment>
<dbReference type="GO" id="GO:0009011">
    <property type="term" value="F:alpha-1,4-glucan glucosyltransferase (ADP-glucose donor) activity"/>
    <property type="evidence" value="ECO:0007669"/>
    <property type="project" value="UniProtKB-EC"/>
</dbReference>
<dbReference type="AlphaFoldDB" id="A0A844G0X4"/>
<dbReference type="Pfam" id="PF13692">
    <property type="entry name" value="Glyco_trans_1_4"/>
    <property type="match status" value="1"/>
</dbReference>
<proteinExistence type="predicted"/>
<evidence type="ECO:0000256" key="1">
    <source>
        <dbReference type="ARBA" id="ARBA00001478"/>
    </source>
</evidence>
<dbReference type="InterPro" id="IPR013534">
    <property type="entry name" value="Starch_synth_cat_dom"/>
</dbReference>
<name>A0A844G0X4_9BACT</name>
<dbReference type="EC" id="2.4.1.21" evidence="2"/>
<evidence type="ECO:0000256" key="4">
    <source>
        <dbReference type="ARBA" id="ARBA00022679"/>
    </source>
</evidence>
<evidence type="ECO:0000259" key="5">
    <source>
        <dbReference type="Pfam" id="PF08323"/>
    </source>
</evidence>
<dbReference type="PANTHER" id="PTHR45825:SF11">
    <property type="entry name" value="ALPHA AMYLASE DOMAIN-CONTAINING PROTEIN"/>
    <property type="match status" value="1"/>
</dbReference>
<gene>
    <name evidence="6" type="ORF">FYJ85_08045</name>
</gene>
<sequence>MMRRTNYKSPTILVVTPEITYLPEGMGNMANVLHAKAGGLADVSASLVGALFRQGADVHVALPHYRKMFHVDVGKLISDELRVYMSHLHNSRIHLAEDRIFYYRDSVYSSYSKDSFLQAMAFQREVINNIIPDVKPDLIHCNDWMTGLIPAAARRMGIPCLFTVHNIHTHKATLAQIEDRGIDAAPFWQNLYYERPPLNYEESRSNNPVDMLASGIFAAHFINTVSPTFLKEVVEGRHPFVPDNIRREMAGKYYSGCASGILNSPDETSTPETDPYIEVKYDAETHVKGKQVNKIAFQTRTGLREDQNAPLFFWPSRLDPMQKGCSLLTDNLYNVVHKYWDQGLQIAIVANGSYQPIFRDIVARHDFYDRVLVCDFDEGLSRLAFAASDFILMPSLFEPCGLPQMTSQYFGSLPVVHDTGGLHDTVEPLNVNTHTGNGFLFETYDDGGLMWAMDEAMRFWSLPPEVKEPEISRVMRESKLRFNHDVTAQEYIKIYENMLARPLVQH</sequence>
<dbReference type="RefSeq" id="WP_154417792.1">
    <property type="nucleotide sequence ID" value="NZ_CALXOB010000008.1"/>
</dbReference>
<organism evidence="6 7">
    <name type="scientific">Victivallis lenta</name>
    <dbReference type="NCBI Taxonomy" id="2606640"/>
    <lineage>
        <taxon>Bacteria</taxon>
        <taxon>Pseudomonadati</taxon>
        <taxon>Lentisphaerota</taxon>
        <taxon>Lentisphaeria</taxon>
        <taxon>Victivallales</taxon>
        <taxon>Victivallaceae</taxon>
        <taxon>Victivallis</taxon>
    </lineage>
</organism>
<dbReference type="Gene3D" id="3.40.50.2000">
    <property type="entry name" value="Glycogen Phosphorylase B"/>
    <property type="match status" value="2"/>
</dbReference>
<dbReference type="EMBL" id="VUNS01000006">
    <property type="protein sequence ID" value="MST96996.1"/>
    <property type="molecule type" value="Genomic_DNA"/>
</dbReference>
<reference evidence="6 7" key="1">
    <citation type="submission" date="2019-08" db="EMBL/GenBank/DDBJ databases">
        <title>In-depth cultivation of the pig gut microbiome towards novel bacterial diversity and tailored functional studies.</title>
        <authorList>
            <person name="Wylensek D."/>
            <person name="Hitch T.C.A."/>
            <person name="Clavel T."/>
        </authorList>
    </citation>
    <scope>NUCLEOTIDE SEQUENCE [LARGE SCALE GENOMIC DNA]</scope>
    <source>
        <strain evidence="6 7">BBE-744-WT-12</strain>
    </source>
</reference>
<evidence type="ECO:0000313" key="7">
    <source>
        <dbReference type="Proteomes" id="UP000435649"/>
    </source>
</evidence>
<dbReference type="SUPFAM" id="SSF53756">
    <property type="entry name" value="UDP-Glycosyltransferase/glycogen phosphorylase"/>
    <property type="match status" value="1"/>
</dbReference>
<evidence type="ECO:0000313" key="6">
    <source>
        <dbReference type="EMBL" id="MST96996.1"/>
    </source>
</evidence>
<feature type="domain" description="Starch synthase catalytic" evidence="5">
    <location>
        <begin position="35"/>
        <end position="235"/>
    </location>
</feature>